<sequence length="249" mass="26340">MQPLLEVAKLRAGYGPAQVLHGVGLSVSAGEIVSIIGPNGCGKSTLLKSIMGYVPWSKGEMRLEGHSILGRQTEELVGLGLGFVPQLANTFKGMTVRENLELGGYTLDRAAVSRRIEELVGIFPILAPRMRQKAGTMSGGERQTVALASALMAGPRLLLLDEPSAGLSPSATSDMFASVKELPARLGITVLMVEQDVYGALEISDRGYVLAMGQNEFSGSAADILNDRRIGIAYLGMDPDEHEAGNDAS</sequence>
<dbReference type="GO" id="GO:0015807">
    <property type="term" value="P:L-amino acid transport"/>
    <property type="evidence" value="ECO:0007669"/>
    <property type="project" value="TreeGrafter"/>
</dbReference>
<proteinExistence type="inferred from homology"/>
<dbReference type="AlphaFoldDB" id="A0A011VEC9"/>
<accession>A0A011VEC9</accession>
<dbReference type="CDD" id="cd03224">
    <property type="entry name" value="ABC_TM1139_LivF_branched"/>
    <property type="match status" value="1"/>
</dbReference>
<dbReference type="PANTHER" id="PTHR43820">
    <property type="entry name" value="HIGH-AFFINITY BRANCHED-CHAIN AMINO ACID TRANSPORT ATP-BINDING PROTEIN LIVF"/>
    <property type="match status" value="1"/>
</dbReference>
<dbReference type="SMART" id="SM00382">
    <property type="entry name" value="AAA"/>
    <property type="match status" value="1"/>
</dbReference>
<comment type="caution">
    <text evidence="7">The sequence shown here is derived from an EMBL/GenBank/DDBJ whole genome shotgun (WGS) entry which is preliminary data.</text>
</comment>
<dbReference type="RefSeq" id="WP_063608048.1">
    <property type="nucleotide sequence ID" value="NZ_KK073888.1"/>
</dbReference>
<dbReference type="Proteomes" id="UP000019849">
    <property type="component" value="Unassembled WGS sequence"/>
</dbReference>
<evidence type="ECO:0000256" key="2">
    <source>
        <dbReference type="ARBA" id="ARBA00022448"/>
    </source>
</evidence>
<dbReference type="Pfam" id="PF00005">
    <property type="entry name" value="ABC_tran"/>
    <property type="match status" value="1"/>
</dbReference>
<evidence type="ECO:0000256" key="5">
    <source>
        <dbReference type="ARBA" id="ARBA00022970"/>
    </source>
</evidence>
<dbReference type="InterPro" id="IPR003439">
    <property type="entry name" value="ABC_transporter-like_ATP-bd"/>
</dbReference>
<dbReference type="PATRIC" id="fig|69279.3.peg.2487"/>
<dbReference type="InterPro" id="IPR003593">
    <property type="entry name" value="AAA+_ATPase"/>
</dbReference>
<dbReference type="EMBL" id="SNZF01000007">
    <property type="protein sequence ID" value="TDR35890.1"/>
    <property type="molecule type" value="Genomic_DNA"/>
</dbReference>
<dbReference type="PROSITE" id="PS50893">
    <property type="entry name" value="ABC_TRANSPORTER_2"/>
    <property type="match status" value="1"/>
</dbReference>
<keyword evidence="4 7" id="KW-0067">ATP-binding</keyword>
<keyword evidence="5" id="KW-0029">Amino-acid transport</keyword>
<dbReference type="HOGENOM" id="CLU_000604_1_2_5"/>
<reference evidence="8 10" key="2">
    <citation type="submission" date="2019-03" db="EMBL/GenBank/DDBJ databases">
        <title>Genomic Encyclopedia of Type Strains, Phase IV (KMG-IV): sequencing the most valuable type-strain genomes for metagenomic binning, comparative biology and taxonomic classification.</title>
        <authorList>
            <person name="Goeker M."/>
        </authorList>
    </citation>
    <scope>NUCLEOTIDE SEQUENCE [LARGE SCALE GENOMIC DNA]</scope>
    <source>
        <strain evidence="8 10">DSM 11603</strain>
    </source>
</reference>
<evidence type="ECO:0000256" key="3">
    <source>
        <dbReference type="ARBA" id="ARBA00022741"/>
    </source>
</evidence>
<dbReference type="Proteomes" id="UP000294958">
    <property type="component" value="Unassembled WGS sequence"/>
</dbReference>
<feature type="domain" description="ABC transporter" evidence="6">
    <location>
        <begin position="5"/>
        <end position="237"/>
    </location>
</feature>
<dbReference type="Gene3D" id="3.40.50.300">
    <property type="entry name" value="P-loop containing nucleotide triphosphate hydrolases"/>
    <property type="match status" value="1"/>
</dbReference>
<dbReference type="OrthoDB" id="9806149at2"/>
<keyword evidence="3" id="KW-0547">Nucleotide-binding</keyword>
<dbReference type="GO" id="GO:0015658">
    <property type="term" value="F:branched-chain amino acid transmembrane transporter activity"/>
    <property type="evidence" value="ECO:0007669"/>
    <property type="project" value="TreeGrafter"/>
</dbReference>
<dbReference type="GO" id="GO:0016887">
    <property type="term" value="F:ATP hydrolysis activity"/>
    <property type="evidence" value="ECO:0007669"/>
    <property type="project" value="InterPro"/>
</dbReference>
<keyword evidence="10" id="KW-1185">Reference proteome</keyword>
<dbReference type="eggNOG" id="COG0410">
    <property type="taxonomic scope" value="Bacteria"/>
</dbReference>
<name>A0A011VEC9_9HYPH</name>
<dbReference type="InterPro" id="IPR052156">
    <property type="entry name" value="BCAA_Transport_ATP-bd_LivF"/>
</dbReference>
<evidence type="ECO:0000313" key="10">
    <source>
        <dbReference type="Proteomes" id="UP000294958"/>
    </source>
</evidence>
<evidence type="ECO:0000256" key="1">
    <source>
        <dbReference type="ARBA" id="ARBA00005417"/>
    </source>
</evidence>
<reference evidence="7 9" key="1">
    <citation type="submission" date="2014-02" db="EMBL/GenBank/DDBJ databases">
        <title>Aquamicrobium defluvii Genome sequencing.</title>
        <authorList>
            <person name="Wang X."/>
        </authorList>
    </citation>
    <scope>NUCLEOTIDE SEQUENCE [LARGE SCALE GENOMIC DNA]</scope>
    <source>
        <strain evidence="7 9">W13Z1</strain>
    </source>
</reference>
<dbReference type="GO" id="GO:0005524">
    <property type="term" value="F:ATP binding"/>
    <property type="evidence" value="ECO:0007669"/>
    <property type="project" value="UniProtKB-KW"/>
</dbReference>
<comment type="similarity">
    <text evidence="1">Belongs to the ABC transporter superfamily.</text>
</comment>
<evidence type="ECO:0000313" key="8">
    <source>
        <dbReference type="EMBL" id="TDR35890.1"/>
    </source>
</evidence>
<evidence type="ECO:0000313" key="7">
    <source>
        <dbReference type="EMBL" id="EXL06800.1"/>
    </source>
</evidence>
<dbReference type="InterPro" id="IPR027417">
    <property type="entry name" value="P-loop_NTPase"/>
</dbReference>
<evidence type="ECO:0000313" key="9">
    <source>
        <dbReference type="Proteomes" id="UP000019849"/>
    </source>
</evidence>
<protein>
    <submittedName>
        <fullName evidence="7">Branched-chain amino acid ABC transporter ATP-binding protein</fullName>
    </submittedName>
    <submittedName>
        <fullName evidence="8">Branched-chain amino acid transport system ATP-binding protein/neutral amino acid transport system ATP-binding protein</fullName>
    </submittedName>
</protein>
<evidence type="ECO:0000259" key="6">
    <source>
        <dbReference type="PROSITE" id="PS50893"/>
    </source>
</evidence>
<keyword evidence="2" id="KW-0813">Transport</keyword>
<gene>
    <name evidence="7" type="ORF">BG36_05510</name>
    <name evidence="8" type="ORF">DES43_10758</name>
</gene>
<dbReference type="SUPFAM" id="SSF52540">
    <property type="entry name" value="P-loop containing nucleoside triphosphate hydrolases"/>
    <property type="match status" value="1"/>
</dbReference>
<dbReference type="STRING" id="69279.BG36_05510"/>
<dbReference type="PANTHER" id="PTHR43820:SF6">
    <property type="entry name" value="ABC TRANSPORTER ATP-BINDING PROTEIN"/>
    <property type="match status" value="1"/>
</dbReference>
<dbReference type="EMBL" id="JENY01000015">
    <property type="protein sequence ID" value="EXL06800.1"/>
    <property type="molecule type" value="Genomic_DNA"/>
</dbReference>
<organism evidence="7 9">
    <name type="scientific">Aquamicrobium defluvii</name>
    <dbReference type="NCBI Taxonomy" id="69279"/>
    <lineage>
        <taxon>Bacteria</taxon>
        <taxon>Pseudomonadati</taxon>
        <taxon>Pseudomonadota</taxon>
        <taxon>Alphaproteobacteria</taxon>
        <taxon>Hyphomicrobiales</taxon>
        <taxon>Phyllobacteriaceae</taxon>
        <taxon>Aquamicrobium</taxon>
    </lineage>
</organism>
<evidence type="ECO:0000256" key="4">
    <source>
        <dbReference type="ARBA" id="ARBA00022840"/>
    </source>
</evidence>